<reference evidence="1" key="1">
    <citation type="submission" date="2014-09" db="EMBL/GenBank/DDBJ databases">
        <authorList>
            <person name="Magalhaes I.L.F."/>
            <person name="Oliveira U."/>
            <person name="Santos F.R."/>
            <person name="Vidigal T.H.D.A."/>
            <person name="Brescovit A.D."/>
            <person name="Santos A.J."/>
        </authorList>
    </citation>
    <scope>NUCLEOTIDE SEQUENCE</scope>
    <source>
        <tissue evidence="1">Shoot tissue taken approximately 20 cm above the soil surface</tissue>
    </source>
</reference>
<protein>
    <submittedName>
        <fullName evidence="1">Uncharacterized protein</fullName>
    </submittedName>
</protein>
<name>A0A0A9F722_ARUDO</name>
<sequence>MFKIWYGNTLLDCVANRWRGLLDIYSYIHPILFAAEDKRSTLHPKEQHQTKDSAGEYISDAHRRYLADQAHWR</sequence>
<evidence type="ECO:0000313" key="1">
    <source>
        <dbReference type="EMBL" id="JAE08102.1"/>
    </source>
</evidence>
<proteinExistence type="predicted"/>
<dbReference type="AlphaFoldDB" id="A0A0A9F722"/>
<accession>A0A0A9F722</accession>
<organism evidence="1">
    <name type="scientific">Arundo donax</name>
    <name type="common">Giant reed</name>
    <name type="synonym">Donax arundinaceus</name>
    <dbReference type="NCBI Taxonomy" id="35708"/>
    <lineage>
        <taxon>Eukaryota</taxon>
        <taxon>Viridiplantae</taxon>
        <taxon>Streptophyta</taxon>
        <taxon>Embryophyta</taxon>
        <taxon>Tracheophyta</taxon>
        <taxon>Spermatophyta</taxon>
        <taxon>Magnoliopsida</taxon>
        <taxon>Liliopsida</taxon>
        <taxon>Poales</taxon>
        <taxon>Poaceae</taxon>
        <taxon>PACMAD clade</taxon>
        <taxon>Arundinoideae</taxon>
        <taxon>Arundineae</taxon>
        <taxon>Arundo</taxon>
    </lineage>
</organism>
<reference evidence="1" key="2">
    <citation type="journal article" date="2015" name="Data Brief">
        <title>Shoot transcriptome of the giant reed, Arundo donax.</title>
        <authorList>
            <person name="Barrero R.A."/>
            <person name="Guerrero F.D."/>
            <person name="Moolhuijzen P."/>
            <person name="Goolsby J.A."/>
            <person name="Tidwell J."/>
            <person name="Bellgard S.E."/>
            <person name="Bellgard M.I."/>
        </authorList>
    </citation>
    <scope>NUCLEOTIDE SEQUENCE</scope>
    <source>
        <tissue evidence="1">Shoot tissue taken approximately 20 cm above the soil surface</tissue>
    </source>
</reference>
<dbReference type="EMBL" id="GBRH01189794">
    <property type="protein sequence ID" value="JAE08102.1"/>
    <property type="molecule type" value="Transcribed_RNA"/>
</dbReference>